<dbReference type="InterPro" id="IPR050570">
    <property type="entry name" value="Cell_wall_metabolism_enzyme"/>
</dbReference>
<dbReference type="PANTHER" id="PTHR21666">
    <property type="entry name" value="PEPTIDASE-RELATED"/>
    <property type="match status" value="1"/>
</dbReference>
<feature type="domain" description="M23ase beta-sheet core" evidence="2">
    <location>
        <begin position="140"/>
        <end position="241"/>
    </location>
</feature>
<dbReference type="SUPFAM" id="SSF51261">
    <property type="entry name" value="Duplicated hybrid motif"/>
    <property type="match status" value="1"/>
</dbReference>
<organism evidence="3 4">
    <name type="scientific">Blautia ammoniilytica</name>
    <dbReference type="NCBI Taxonomy" id="2981782"/>
    <lineage>
        <taxon>Bacteria</taxon>
        <taxon>Bacillati</taxon>
        <taxon>Bacillota</taxon>
        <taxon>Clostridia</taxon>
        <taxon>Lachnospirales</taxon>
        <taxon>Lachnospiraceae</taxon>
        <taxon>Blautia</taxon>
    </lineage>
</organism>
<keyword evidence="1" id="KW-1133">Transmembrane helix</keyword>
<dbReference type="InterPro" id="IPR016047">
    <property type="entry name" value="M23ase_b-sheet_dom"/>
</dbReference>
<gene>
    <name evidence="3" type="ORF">OCV61_02030</name>
</gene>
<dbReference type="PANTHER" id="PTHR21666:SF268">
    <property type="entry name" value="PEPTIDASE M23 DOMAIN-CONTAINING PROTEIN"/>
    <property type="match status" value="1"/>
</dbReference>
<dbReference type="Pfam" id="PF01551">
    <property type="entry name" value="Peptidase_M23"/>
    <property type="match status" value="1"/>
</dbReference>
<dbReference type="EMBL" id="JAOQJL010000003">
    <property type="protein sequence ID" value="MCU6764187.1"/>
    <property type="molecule type" value="Genomic_DNA"/>
</dbReference>
<name>A0ABT2TQ26_9FIRM</name>
<dbReference type="CDD" id="cd12797">
    <property type="entry name" value="M23_peptidase"/>
    <property type="match status" value="1"/>
</dbReference>
<evidence type="ECO:0000259" key="2">
    <source>
        <dbReference type="Pfam" id="PF01551"/>
    </source>
</evidence>
<dbReference type="RefSeq" id="WP_262582605.1">
    <property type="nucleotide sequence ID" value="NZ_JAOQJL010000003.1"/>
</dbReference>
<evidence type="ECO:0000256" key="1">
    <source>
        <dbReference type="SAM" id="Phobius"/>
    </source>
</evidence>
<proteinExistence type="predicted"/>
<keyword evidence="4" id="KW-1185">Reference proteome</keyword>
<sequence>MKQRPCRLWILLLFLMLWMMALMLVLEERSRVSGVNENSIYQEAFRRQKMPAGLYRQIMETNSEDMWEVFTATMISGSFAPDRIYADYQPFLKYKKKAYLQLCRSYQAIWADLKCFPVAGEDICFEDTYGAAREYGGSHTHEGTDLFGPVTEPGYYPVVSATDGVVERTGWLPLGGYRMGIRSPHGGYFYYAHLSEYDHSFREGELVHAGDILGYMGNTGYGSKGTKGRFPVHLHMGIYIKTPKAQEMSVDPYHILKMLQESTGRFDL</sequence>
<comment type="caution">
    <text evidence="3">The sequence shown here is derived from an EMBL/GenBank/DDBJ whole genome shotgun (WGS) entry which is preliminary data.</text>
</comment>
<feature type="transmembrane region" description="Helical" evidence="1">
    <location>
        <begin position="7"/>
        <end position="26"/>
    </location>
</feature>
<keyword evidence="1" id="KW-0472">Membrane</keyword>
<evidence type="ECO:0000313" key="3">
    <source>
        <dbReference type="EMBL" id="MCU6764187.1"/>
    </source>
</evidence>
<dbReference type="Gene3D" id="2.70.70.10">
    <property type="entry name" value="Glucose Permease (Domain IIA)"/>
    <property type="match status" value="1"/>
</dbReference>
<dbReference type="InterPro" id="IPR011055">
    <property type="entry name" value="Dup_hybrid_motif"/>
</dbReference>
<accession>A0ABT2TQ26</accession>
<dbReference type="Proteomes" id="UP001652409">
    <property type="component" value="Unassembled WGS sequence"/>
</dbReference>
<reference evidence="3 4" key="1">
    <citation type="journal article" date="2021" name="ISME Commun">
        <title>Automated analysis of genomic sequences facilitates high-throughput and comprehensive description of bacteria.</title>
        <authorList>
            <person name="Hitch T.C.A."/>
        </authorList>
    </citation>
    <scope>NUCLEOTIDE SEQUENCE [LARGE SCALE GENOMIC DNA]</scope>
    <source>
        <strain evidence="3 4">Sanger_23</strain>
    </source>
</reference>
<protein>
    <submittedName>
        <fullName evidence="3">M23 family metallopeptidase</fullName>
    </submittedName>
</protein>
<keyword evidence="1" id="KW-0812">Transmembrane</keyword>
<evidence type="ECO:0000313" key="4">
    <source>
        <dbReference type="Proteomes" id="UP001652409"/>
    </source>
</evidence>